<reference evidence="4" key="1">
    <citation type="submission" date="2016-02" db="EMBL/GenBank/DDBJ databases">
        <title>Genome sequence of Bacillus trypoxylicola KCTC 13244(T).</title>
        <authorList>
            <person name="Jeong H."/>
            <person name="Park S.-H."/>
            <person name="Choi S.-K."/>
        </authorList>
    </citation>
    <scope>NUCLEOTIDE SEQUENCE [LARGE SCALE GENOMIC DNA]</scope>
    <source>
        <strain evidence="4">KCTC 13244</strain>
    </source>
</reference>
<dbReference type="InterPro" id="IPR036412">
    <property type="entry name" value="HAD-like_sf"/>
</dbReference>
<dbReference type="InterPro" id="IPR051400">
    <property type="entry name" value="HAD-like_hydrolase"/>
</dbReference>
<proteinExistence type="predicted"/>
<dbReference type="EMBL" id="LTAO01000012">
    <property type="protein sequence ID" value="KYG31786.1"/>
    <property type="molecule type" value="Genomic_DNA"/>
</dbReference>
<organism evidence="4 5">
    <name type="scientific">Alkalihalobacillus trypoxylicola</name>
    <dbReference type="NCBI Taxonomy" id="519424"/>
    <lineage>
        <taxon>Bacteria</taxon>
        <taxon>Bacillati</taxon>
        <taxon>Bacillota</taxon>
        <taxon>Bacilli</taxon>
        <taxon>Bacillales</taxon>
        <taxon>Bacillaceae</taxon>
        <taxon>Alkalihalobacillus</taxon>
    </lineage>
</organism>
<protein>
    <recommendedName>
        <fullName evidence="6">HAD family hydrolase</fullName>
    </recommendedName>
</protein>
<dbReference type="PANTHER" id="PTHR46470">
    <property type="entry name" value="N-ACYLNEURAMINATE-9-PHOSPHATASE"/>
    <property type="match status" value="1"/>
</dbReference>
<dbReference type="SUPFAM" id="SSF56784">
    <property type="entry name" value="HAD-like"/>
    <property type="match status" value="1"/>
</dbReference>
<dbReference type="Gene3D" id="1.20.120.710">
    <property type="entry name" value="Haloacid dehalogenase hydrolase-like domain"/>
    <property type="match status" value="1"/>
</dbReference>
<sequence length="225" mass="26975">MIFFDIDDTLVDHRFASKSALEDFFNKYRNELNRFQTYKHFEKEWFSVSERYFHLFLEKQISFKQQQRLRILHFFKEIQEHEADLFFQYYLNSYENHWVLFDDVLECLKRLKNHNIPLGIISNGDKEQQTKKLIKTNIIHYFSYLGFASDIGFAKPNPQIFEISIKETTSAKESHYYVGDDYRTDIQSCEGLPITAIWLNRNGGKEVLSSDLQISQLDELFHIIE</sequence>
<name>A0A162E5I4_9BACI</name>
<dbReference type="SFLD" id="SFLDG01129">
    <property type="entry name" value="C1.5:_HAD__Beta-PGM__Phosphata"/>
    <property type="match status" value="1"/>
</dbReference>
<dbReference type="SFLD" id="SFLDS00003">
    <property type="entry name" value="Haloacid_Dehalogenase"/>
    <property type="match status" value="1"/>
</dbReference>
<evidence type="ECO:0000313" key="5">
    <source>
        <dbReference type="Proteomes" id="UP000075806"/>
    </source>
</evidence>
<comment type="cofactor">
    <cofactor evidence="1">
        <name>Mg(2+)</name>
        <dbReference type="ChEBI" id="CHEBI:18420"/>
    </cofactor>
</comment>
<dbReference type="InterPro" id="IPR041492">
    <property type="entry name" value="HAD_2"/>
</dbReference>
<dbReference type="Proteomes" id="UP000075806">
    <property type="component" value="Unassembled WGS sequence"/>
</dbReference>
<accession>A0A162E5I4</accession>
<gene>
    <name evidence="4" type="ORF">AZF04_03105</name>
</gene>
<dbReference type="STRING" id="519424.AZF04_03105"/>
<evidence type="ECO:0000256" key="3">
    <source>
        <dbReference type="ARBA" id="ARBA00022842"/>
    </source>
</evidence>
<dbReference type="GO" id="GO:0016787">
    <property type="term" value="F:hydrolase activity"/>
    <property type="evidence" value="ECO:0007669"/>
    <property type="project" value="UniProtKB-KW"/>
</dbReference>
<dbReference type="NCBIfam" id="TIGR01549">
    <property type="entry name" value="HAD-SF-IA-v1"/>
    <property type="match status" value="1"/>
</dbReference>
<dbReference type="RefSeq" id="WP_061948169.1">
    <property type="nucleotide sequence ID" value="NZ_LTAO01000012.1"/>
</dbReference>
<evidence type="ECO:0000313" key="4">
    <source>
        <dbReference type="EMBL" id="KYG31786.1"/>
    </source>
</evidence>
<evidence type="ECO:0000256" key="1">
    <source>
        <dbReference type="ARBA" id="ARBA00001946"/>
    </source>
</evidence>
<evidence type="ECO:0000256" key="2">
    <source>
        <dbReference type="ARBA" id="ARBA00022801"/>
    </source>
</evidence>
<keyword evidence="2" id="KW-0378">Hydrolase</keyword>
<dbReference type="InterPro" id="IPR023214">
    <property type="entry name" value="HAD_sf"/>
</dbReference>
<dbReference type="AlphaFoldDB" id="A0A162E5I4"/>
<dbReference type="Pfam" id="PF13419">
    <property type="entry name" value="HAD_2"/>
    <property type="match status" value="1"/>
</dbReference>
<evidence type="ECO:0008006" key="6">
    <source>
        <dbReference type="Google" id="ProtNLM"/>
    </source>
</evidence>
<dbReference type="GO" id="GO:0044281">
    <property type="term" value="P:small molecule metabolic process"/>
    <property type="evidence" value="ECO:0007669"/>
    <property type="project" value="UniProtKB-ARBA"/>
</dbReference>
<dbReference type="Gene3D" id="3.40.50.1000">
    <property type="entry name" value="HAD superfamily/HAD-like"/>
    <property type="match status" value="1"/>
</dbReference>
<dbReference type="InterPro" id="IPR006439">
    <property type="entry name" value="HAD-SF_hydro_IA"/>
</dbReference>
<dbReference type="OrthoDB" id="25198at2"/>
<comment type="caution">
    <text evidence="4">The sequence shown here is derived from an EMBL/GenBank/DDBJ whole genome shotgun (WGS) entry which is preliminary data.</text>
</comment>
<keyword evidence="5" id="KW-1185">Reference proteome</keyword>
<keyword evidence="3" id="KW-0460">Magnesium</keyword>
<dbReference type="PANTHER" id="PTHR46470:SF4">
    <property type="entry name" value="5-AMINO-6-(5-PHOSPHO-D-RIBITYLAMINO)URACIL PHOSPHATASE YIGB"/>
    <property type="match status" value="1"/>
</dbReference>